<dbReference type="InterPro" id="IPR004089">
    <property type="entry name" value="MCPsignal_dom"/>
</dbReference>
<comment type="caution">
    <text evidence="6">The sequence shown here is derived from an EMBL/GenBank/DDBJ whole genome shotgun (WGS) entry which is preliminary data.</text>
</comment>
<evidence type="ECO:0000256" key="2">
    <source>
        <dbReference type="ARBA" id="ARBA00029447"/>
    </source>
</evidence>
<keyword evidence="4" id="KW-1133">Transmembrane helix</keyword>
<dbReference type="GO" id="GO:0006935">
    <property type="term" value="P:chemotaxis"/>
    <property type="evidence" value="ECO:0007669"/>
    <property type="project" value="UniProtKB-KW"/>
</dbReference>
<evidence type="ECO:0000259" key="5">
    <source>
        <dbReference type="PROSITE" id="PS50111"/>
    </source>
</evidence>
<dbReference type="EMBL" id="DTMF01000319">
    <property type="protein sequence ID" value="HGF35343.1"/>
    <property type="molecule type" value="Genomic_DNA"/>
</dbReference>
<dbReference type="PANTHER" id="PTHR43531:SF11">
    <property type="entry name" value="METHYL-ACCEPTING CHEMOTAXIS PROTEIN 3"/>
    <property type="match status" value="1"/>
</dbReference>
<keyword evidence="3" id="KW-0807">Transducer</keyword>
<feature type="transmembrane region" description="Helical" evidence="4">
    <location>
        <begin position="41"/>
        <end position="60"/>
    </location>
</feature>
<dbReference type="GO" id="GO:0005886">
    <property type="term" value="C:plasma membrane"/>
    <property type="evidence" value="ECO:0007669"/>
    <property type="project" value="TreeGrafter"/>
</dbReference>
<dbReference type="SUPFAM" id="SSF58104">
    <property type="entry name" value="Methyl-accepting chemotaxis protein (MCP) signaling domain"/>
    <property type="match status" value="1"/>
</dbReference>
<proteinExistence type="inferred from homology"/>
<dbReference type="Gene3D" id="1.10.287.950">
    <property type="entry name" value="Methyl-accepting chemotaxis protein"/>
    <property type="match status" value="1"/>
</dbReference>
<dbReference type="PROSITE" id="PS51257">
    <property type="entry name" value="PROKAR_LIPOPROTEIN"/>
    <property type="match status" value="1"/>
</dbReference>
<reference evidence="6" key="1">
    <citation type="journal article" date="2020" name="mSystems">
        <title>Genome- and Community-Level Interaction Insights into Carbon Utilization and Element Cycling Functions of Hydrothermarchaeota in Hydrothermal Sediment.</title>
        <authorList>
            <person name="Zhou Z."/>
            <person name="Liu Y."/>
            <person name="Xu W."/>
            <person name="Pan J."/>
            <person name="Luo Z.H."/>
            <person name="Li M."/>
        </authorList>
    </citation>
    <scope>NUCLEOTIDE SEQUENCE [LARGE SCALE GENOMIC DNA]</scope>
    <source>
        <strain evidence="6">SpSt-897</strain>
    </source>
</reference>
<dbReference type="AlphaFoldDB" id="A0A7C3V0D9"/>
<dbReference type="SMART" id="SM00283">
    <property type="entry name" value="MA"/>
    <property type="match status" value="1"/>
</dbReference>
<sequence length="353" mass="38762">MVDRSFVSGALGTALACLAGLIAWAIHPWLPLFFGAENRQAAAVITALSFLSGSLAHYFLSRGAFRGFVPEKSPAKGRKVAEPPGVSAILRKVLADCAQMPKFSALLGEHLHNANAATETGAVKSLEALEALRRQSESLLATLKAQAEKVREVVLHQAQRFETKTQTWLTGLTQSIRDIARQSNLLALNAAIEAARAGERGCGFAVVAQEVRKLSQQTEAATRQLDQVCAAEGQGLIRAFQEVSDYLMQIGSESHSAMNRIHQDIVAVLGRMQYQDISRQQIEQVQAALQLLARHGEEIANAIAGKGETNWRPLQEKLAELRDRYVMHRQHQVHCEVMEGRTAHDHRPAIELF</sequence>
<dbReference type="PROSITE" id="PS50111">
    <property type="entry name" value="CHEMOTAXIS_TRANSDUC_2"/>
    <property type="match status" value="1"/>
</dbReference>
<organism evidence="6">
    <name type="scientific">Desulfobacca acetoxidans</name>
    <dbReference type="NCBI Taxonomy" id="60893"/>
    <lineage>
        <taxon>Bacteria</taxon>
        <taxon>Pseudomonadati</taxon>
        <taxon>Thermodesulfobacteriota</taxon>
        <taxon>Desulfobaccia</taxon>
        <taxon>Desulfobaccales</taxon>
        <taxon>Desulfobaccaceae</taxon>
        <taxon>Desulfobacca</taxon>
    </lineage>
</organism>
<keyword evidence="4" id="KW-0472">Membrane</keyword>
<evidence type="ECO:0000313" key="6">
    <source>
        <dbReference type="EMBL" id="HGF35343.1"/>
    </source>
</evidence>
<dbReference type="GO" id="GO:0004888">
    <property type="term" value="F:transmembrane signaling receptor activity"/>
    <property type="evidence" value="ECO:0007669"/>
    <property type="project" value="TreeGrafter"/>
</dbReference>
<accession>A0A7C3V0D9</accession>
<protein>
    <recommendedName>
        <fullName evidence="5">Methyl-accepting transducer domain-containing protein</fullName>
    </recommendedName>
</protein>
<evidence type="ECO:0000256" key="3">
    <source>
        <dbReference type="PROSITE-ProRule" id="PRU00284"/>
    </source>
</evidence>
<name>A0A7C3V0D9_9BACT</name>
<evidence type="ECO:0000256" key="1">
    <source>
        <dbReference type="ARBA" id="ARBA00022500"/>
    </source>
</evidence>
<keyword evidence="1" id="KW-0145">Chemotaxis</keyword>
<dbReference type="GO" id="GO:0007165">
    <property type="term" value="P:signal transduction"/>
    <property type="evidence" value="ECO:0007669"/>
    <property type="project" value="UniProtKB-KW"/>
</dbReference>
<comment type="similarity">
    <text evidence="2">Belongs to the methyl-accepting chemotaxis (MCP) protein family.</text>
</comment>
<dbReference type="Pfam" id="PF00015">
    <property type="entry name" value="MCPsignal"/>
    <property type="match status" value="1"/>
</dbReference>
<evidence type="ECO:0000256" key="4">
    <source>
        <dbReference type="SAM" id="Phobius"/>
    </source>
</evidence>
<keyword evidence="4" id="KW-0812">Transmembrane</keyword>
<feature type="domain" description="Methyl-accepting transducer" evidence="5">
    <location>
        <begin position="169"/>
        <end position="228"/>
    </location>
</feature>
<dbReference type="InterPro" id="IPR051310">
    <property type="entry name" value="MCP_chemotaxis"/>
</dbReference>
<dbReference type="PANTHER" id="PTHR43531">
    <property type="entry name" value="PROTEIN ICFG"/>
    <property type="match status" value="1"/>
</dbReference>
<gene>
    <name evidence="6" type="ORF">ENW96_13360</name>
</gene>